<dbReference type="PATRIC" id="fig|261654.4.peg.4344"/>
<evidence type="ECO:0000313" key="3">
    <source>
        <dbReference type="Proteomes" id="UP000199385"/>
    </source>
</evidence>
<keyword evidence="1" id="KW-1133">Transmembrane helix</keyword>
<feature type="transmembrane region" description="Helical" evidence="1">
    <location>
        <begin position="99"/>
        <end position="120"/>
    </location>
</feature>
<keyword evidence="3" id="KW-1185">Reference proteome</keyword>
<proteinExistence type="predicted"/>
<organism evidence="2 3">
    <name type="scientific">Micromonospora auratinigra</name>
    <dbReference type="NCBI Taxonomy" id="261654"/>
    <lineage>
        <taxon>Bacteria</taxon>
        <taxon>Bacillati</taxon>
        <taxon>Actinomycetota</taxon>
        <taxon>Actinomycetes</taxon>
        <taxon>Micromonosporales</taxon>
        <taxon>Micromonosporaceae</taxon>
        <taxon>Micromonospora</taxon>
    </lineage>
</organism>
<keyword evidence="1" id="KW-0472">Membrane</keyword>
<gene>
    <name evidence="2" type="ORF">GA0070611_4276</name>
</gene>
<keyword evidence="1" id="KW-0812">Transmembrane</keyword>
<evidence type="ECO:0000313" key="2">
    <source>
        <dbReference type="EMBL" id="SBT49052.1"/>
    </source>
</evidence>
<sequence length="157" mass="17656">MVFFACGALILVGCAIGVVVDQRHLRERGETATAVVAEARELRRGVRVTLRMTTPRGAVVRADLVDPPADLPEPGDRLTVRYDPADPGKAYRTDYQDSLAGPVALVALGVLPGLLYGWYLRRTWGHWRDQAEDWRHRRPVPRLGVRQDPFPHRARRS</sequence>
<protein>
    <recommendedName>
        <fullName evidence="4">DUF3592 domain-containing protein</fullName>
    </recommendedName>
</protein>
<dbReference type="Proteomes" id="UP000199385">
    <property type="component" value="Chromosome I"/>
</dbReference>
<name>A0A1A8ZYT2_9ACTN</name>
<evidence type="ECO:0000256" key="1">
    <source>
        <dbReference type="SAM" id="Phobius"/>
    </source>
</evidence>
<reference evidence="3" key="1">
    <citation type="submission" date="2016-06" db="EMBL/GenBank/DDBJ databases">
        <authorList>
            <person name="Varghese N."/>
            <person name="Submissions Spin"/>
        </authorList>
    </citation>
    <scope>NUCLEOTIDE SEQUENCE [LARGE SCALE GENOMIC DNA]</scope>
    <source>
        <strain evidence="3">DSM 44815</strain>
    </source>
</reference>
<dbReference type="EMBL" id="LT594323">
    <property type="protein sequence ID" value="SBT49052.1"/>
    <property type="molecule type" value="Genomic_DNA"/>
</dbReference>
<accession>A0A1A8ZYT2</accession>
<dbReference type="AlphaFoldDB" id="A0A1A8ZYT2"/>
<evidence type="ECO:0008006" key="4">
    <source>
        <dbReference type="Google" id="ProtNLM"/>
    </source>
</evidence>